<keyword evidence="3" id="KW-1185">Reference proteome</keyword>
<evidence type="ECO:0000256" key="1">
    <source>
        <dbReference type="SAM" id="MobiDB-lite"/>
    </source>
</evidence>
<reference evidence="2" key="1">
    <citation type="submission" date="2022-10" db="EMBL/GenBank/DDBJ databases">
        <title>Tapping the CABI collections for fungal endophytes: first genome assemblies for Collariella, Neodidymelliopsis, Ascochyta clinopodiicola, Didymella pomorum, Didymosphaeria variabile, Neocosmospora piperis and Neocucurbitaria cava.</title>
        <authorList>
            <person name="Hill R."/>
        </authorList>
    </citation>
    <scope>NUCLEOTIDE SEQUENCE</scope>
    <source>
        <strain evidence="2">IMI 355082</strain>
    </source>
</reference>
<dbReference type="Proteomes" id="UP001140453">
    <property type="component" value="Unassembled WGS sequence"/>
</dbReference>
<dbReference type="AlphaFoldDB" id="A0A9W8YHQ8"/>
<evidence type="ECO:0000313" key="3">
    <source>
        <dbReference type="Proteomes" id="UP001140453"/>
    </source>
</evidence>
<feature type="compositionally biased region" description="Basic and acidic residues" evidence="1">
    <location>
        <begin position="40"/>
        <end position="49"/>
    </location>
</feature>
<dbReference type="EMBL" id="JAPEVB010000008">
    <property type="protein sequence ID" value="KAJ4385253.1"/>
    <property type="molecule type" value="Genomic_DNA"/>
</dbReference>
<evidence type="ECO:0000313" key="2">
    <source>
        <dbReference type="EMBL" id="KAJ4385253.1"/>
    </source>
</evidence>
<gene>
    <name evidence="2" type="ORF">N0V93_010314</name>
</gene>
<comment type="caution">
    <text evidence="2">The sequence shown here is derived from an EMBL/GenBank/DDBJ whole genome shotgun (WGS) entry which is preliminary data.</text>
</comment>
<feature type="region of interest" description="Disordered" evidence="1">
    <location>
        <begin position="1"/>
        <end position="52"/>
    </location>
</feature>
<sequence>MTADLATTRLPMDVAPGDDPSADDGDDPDLPRSQHRRRATPLDDRHARESTYTSTHQLASSICKYACAMGTLDRYIYNWRGALTDIWSATDMEMQQCLTPLCRGQTFQQYMQLVEESKTLLLAAADSENPFYRLRLCDADDPYTKTPGALTRALPKATVVTTDDGMTATKVAKMIAEGNVIRPDTVHAETATTIGGYRHLLFNDWTWPSGADVEICADTGSGKPSVDRAWVNKHFLNRRVYMPAESDSSNGVNGRPFTRTERTVWTYLVLGIR</sequence>
<accession>A0A9W8YHQ8</accession>
<name>A0A9W8YHQ8_9PEZI</name>
<protein>
    <submittedName>
        <fullName evidence="2">Uncharacterized protein</fullName>
    </submittedName>
</protein>
<organism evidence="2 3">
    <name type="scientific">Gnomoniopsis smithogilvyi</name>
    <dbReference type="NCBI Taxonomy" id="1191159"/>
    <lineage>
        <taxon>Eukaryota</taxon>
        <taxon>Fungi</taxon>
        <taxon>Dikarya</taxon>
        <taxon>Ascomycota</taxon>
        <taxon>Pezizomycotina</taxon>
        <taxon>Sordariomycetes</taxon>
        <taxon>Sordariomycetidae</taxon>
        <taxon>Diaporthales</taxon>
        <taxon>Gnomoniaceae</taxon>
        <taxon>Gnomoniopsis</taxon>
    </lineage>
</organism>
<proteinExistence type="predicted"/>